<dbReference type="InterPro" id="IPR029030">
    <property type="entry name" value="Caspase-like_dom_sf"/>
</dbReference>
<dbReference type="InterPro" id="IPR016197">
    <property type="entry name" value="Chromo-like_dom_sf"/>
</dbReference>
<protein>
    <submittedName>
        <fullName evidence="3">Caspase family protein</fullName>
    </submittedName>
</protein>
<proteinExistence type="predicted"/>
<name>A0A926VLH6_9CYAN</name>
<gene>
    <name evidence="3" type="ORF">H6G03_34360</name>
</gene>
<feature type="domain" description="Peptidase C14 caspase" evidence="1">
    <location>
        <begin position="43"/>
        <end position="187"/>
    </location>
</feature>
<keyword evidence="4" id="KW-1185">Reference proteome</keyword>
<accession>A0A926VLH6</accession>
<feature type="domain" description="Agenet-like" evidence="2">
    <location>
        <begin position="302"/>
        <end position="347"/>
    </location>
</feature>
<dbReference type="InterPro" id="IPR011600">
    <property type="entry name" value="Pept_C14_caspase"/>
</dbReference>
<dbReference type="InterPro" id="IPR018247">
    <property type="entry name" value="EF_Hand_1_Ca_BS"/>
</dbReference>
<evidence type="ECO:0000259" key="2">
    <source>
        <dbReference type="Pfam" id="PF05641"/>
    </source>
</evidence>
<reference evidence="3" key="2">
    <citation type="submission" date="2020-08" db="EMBL/GenBank/DDBJ databases">
        <authorList>
            <person name="Chen M."/>
            <person name="Teng W."/>
            <person name="Zhao L."/>
            <person name="Hu C."/>
            <person name="Zhou Y."/>
            <person name="Han B."/>
            <person name="Song L."/>
            <person name="Shu W."/>
        </authorList>
    </citation>
    <scope>NUCLEOTIDE SEQUENCE</scope>
    <source>
        <strain evidence="3">FACHB-1375</strain>
    </source>
</reference>
<evidence type="ECO:0000313" key="3">
    <source>
        <dbReference type="EMBL" id="MBD2186086.1"/>
    </source>
</evidence>
<sequence>MTRRDWKPQKTWLFSVGILEWENSDVWPGFPEAVEGRFDEKLVEFFRAAGLPGKQIIYLQDSEATIEAIQGSLTEVLANTEEGDLFILYFAGHGDWDSDTGEHYFINYDANGSDRDNYWSISSIFDSIENNFNGSKVLLLADCCYSGGLIDELKRRDSDISYACISSAYTHNTSTGGWTFTESLYKGLLGDPVVDLDKDGVITLYDLARYAELEMAFIEEQKSMFFTTNDFDKQMVFASVSERIESIEGKRVEVEYSGDWYKAKTLETNGSEVRVLYIDDQSEESVESQRIRPYAPDMFAVGERVEAQSDEEWYPAKVKKAWYGLHLVSYDDYPDIWDEWVGSDYIRSRQ</sequence>
<dbReference type="RefSeq" id="WP_190475055.1">
    <property type="nucleotide sequence ID" value="NZ_JACJPW010000164.1"/>
</dbReference>
<dbReference type="GO" id="GO:0006508">
    <property type="term" value="P:proteolysis"/>
    <property type="evidence" value="ECO:0007669"/>
    <property type="project" value="InterPro"/>
</dbReference>
<dbReference type="Gene3D" id="3.40.50.1460">
    <property type="match status" value="1"/>
</dbReference>
<dbReference type="Pfam" id="PF00656">
    <property type="entry name" value="Peptidase_C14"/>
    <property type="match status" value="1"/>
</dbReference>
<dbReference type="Gene3D" id="2.30.30.140">
    <property type="match status" value="2"/>
</dbReference>
<dbReference type="Pfam" id="PF05641">
    <property type="entry name" value="Agenet"/>
    <property type="match status" value="1"/>
</dbReference>
<dbReference type="SUPFAM" id="SSF52129">
    <property type="entry name" value="Caspase-like"/>
    <property type="match status" value="1"/>
</dbReference>
<reference evidence="3" key="1">
    <citation type="journal article" date="2015" name="ISME J.">
        <title>Draft Genome Sequence of Streptomyces incarnatus NRRL8089, which Produces the Nucleoside Antibiotic Sinefungin.</title>
        <authorList>
            <person name="Oshima K."/>
            <person name="Hattori M."/>
            <person name="Shimizu H."/>
            <person name="Fukuda K."/>
            <person name="Nemoto M."/>
            <person name="Inagaki K."/>
            <person name="Tamura T."/>
        </authorList>
    </citation>
    <scope>NUCLEOTIDE SEQUENCE</scope>
    <source>
        <strain evidence="3">FACHB-1375</strain>
    </source>
</reference>
<dbReference type="GO" id="GO:0004197">
    <property type="term" value="F:cysteine-type endopeptidase activity"/>
    <property type="evidence" value="ECO:0007669"/>
    <property type="project" value="InterPro"/>
</dbReference>
<dbReference type="InterPro" id="IPR008395">
    <property type="entry name" value="Agenet-like_dom"/>
</dbReference>
<organism evidence="3 4">
    <name type="scientific">Aerosakkonema funiforme FACHB-1375</name>
    <dbReference type="NCBI Taxonomy" id="2949571"/>
    <lineage>
        <taxon>Bacteria</taxon>
        <taxon>Bacillati</taxon>
        <taxon>Cyanobacteriota</taxon>
        <taxon>Cyanophyceae</taxon>
        <taxon>Oscillatoriophycideae</taxon>
        <taxon>Aerosakkonematales</taxon>
        <taxon>Aerosakkonemataceae</taxon>
        <taxon>Aerosakkonema</taxon>
    </lineage>
</organism>
<dbReference type="Proteomes" id="UP000641646">
    <property type="component" value="Unassembled WGS sequence"/>
</dbReference>
<dbReference type="SUPFAM" id="SSF54160">
    <property type="entry name" value="Chromo domain-like"/>
    <property type="match status" value="1"/>
</dbReference>
<evidence type="ECO:0000313" key="4">
    <source>
        <dbReference type="Proteomes" id="UP000641646"/>
    </source>
</evidence>
<dbReference type="AlphaFoldDB" id="A0A926VLH6"/>
<dbReference type="PROSITE" id="PS00018">
    <property type="entry name" value="EF_HAND_1"/>
    <property type="match status" value="1"/>
</dbReference>
<comment type="caution">
    <text evidence="3">The sequence shown here is derived from an EMBL/GenBank/DDBJ whole genome shotgun (WGS) entry which is preliminary data.</text>
</comment>
<dbReference type="EMBL" id="JACJPW010000164">
    <property type="protein sequence ID" value="MBD2186086.1"/>
    <property type="molecule type" value="Genomic_DNA"/>
</dbReference>
<evidence type="ECO:0000259" key="1">
    <source>
        <dbReference type="Pfam" id="PF00656"/>
    </source>
</evidence>